<reference evidence="1" key="1">
    <citation type="journal article" date="2021" name="Nat. Commun.">
        <title>Genetic determinants of endophytism in the Arabidopsis root mycobiome.</title>
        <authorList>
            <person name="Mesny F."/>
            <person name="Miyauchi S."/>
            <person name="Thiergart T."/>
            <person name="Pickel B."/>
            <person name="Atanasova L."/>
            <person name="Karlsson M."/>
            <person name="Huettel B."/>
            <person name="Barry K.W."/>
            <person name="Haridas S."/>
            <person name="Chen C."/>
            <person name="Bauer D."/>
            <person name="Andreopoulos W."/>
            <person name="Pangilinan J."/>
            <person name="LaButti K."/>
            <person name="Riley R."/>
            <person name="Lipzen A."/>
            <person name="Clum A."/>
            <person name="Drula E."/>
            <person name="Henrissat B."/>
            <person name="Kohler A."/>
            <person name="Grigoriev I.V."/>
            <person name="Martin F.M."/>
            <person name="Hacquard S."/>
        </authorList>
    </citation>
    <scope>NUCLEOTIDE SEQUENCE</scope>
    <source>
        <strain evidence="1">MPI-SDFR-AT-0068</strain>
    </source>
</reference>
<accession>A0A8K0WFR6</accession>
<proteinExistence type="predicted"/>
<name>A0A8K0WFR6_9HYPO</name>
<protein>
    <submittedName>
        <fullName evidence="1">Uncharacterized protein</fullName>
    </submittedName>
</protein>
<gene>
    <name evidence="1" type="ORF">BKA59DRAFT_79560</name>
</gene>
<organism evidence="1 2">
    <name type="scientific">Fusarium tricinctum</name>
    <dbReference type="NCBI Taxonomy" id="61284"/>
    <lineage>
        <taxon>Eukaryota</taxon>
        <taxon>Fungi</taxon>
        <taxon>Dikarya</taxon>
        <taxon>Ascomycota</taxon>
        <taxon>Pezizomycotina</taxon>
        <taxon>Sordariomycetes</taxon>
        <taxon>Hypocreomycetidae</taxon>
        <taxon>Hypocreales</taxon>
        <taxon>Nectriaceae</taxon>
        <taxon>Fusarium</taxon>
        <taxon>Fusarium tricinctum species complex</taxon>
    </lineage>
</organism>
<comment type="caution">
    <text evidence="1">The sequence shown here is derived from an EMBL/GenBank/DDBJ whole genome shotgun (WGS) entry which is preliminary data.</text>
</comment>
<dbReference type="EMBL" id="JAGPXF010000002">
    <property type="protein sequence ID" value="KAH7256625.1"/>
    <property type="molecule type" value="Genomic_DNA"/>
</dbReference>
<evidence type="ECO:0000313" key="2">
    <source>
        <dbReference type="Proteomes" id="UP000813427"/>
    </source>
</evidence>
<evidence type="ECO:0000313" key="1">
    <source>
        <dbReference type="EMBL" id="KAH7256625.1"/>
    </source>
</evidence>
<sequence>MASKDLLFLGLPTTLAKACAQRAVDVSGDEERHAGLMRWHPWKEKEETSMPVRNRIELTRVPRILPFSPDLQRAIPGVCSCNSTPPNLQRIQADVLVEQNTCGLVSRYINEPT</sequence>
<keyword evidence="2" id="KW-1185">Reference proteome</keyword>
<dbReference type="Proteomes" id="UP000813427">
    <property type="component" value="Unassembled WGS sequence"/>
</dbReference>
<dbReference type="AlphaFoldDB" id="A0A8K0WFR6"/>